<gene>
    <name evidence="2" type="ORF">MRATA1EN1_LOCUS911</name>
</gene>
<reference evidence="2" key="1">
    <citation type="submission" date="2023-04" db="EMBL/GenBank/DDBJ databases">
        <authorList>
            <consortium name="ELIXIR-Norway"/>
        </authorList>
    </citation>
    <scope>NUCLEOTIDE SEQUENCE [LARGE SCALE GENOMIC DNA]</scope>
</reference>
<keyword evidence="3" id="KW-1185">Reference proteome</keyword>
<proteinExistence type="predicted"/>
<organism evidence="2 3">
    <name type="scientific">Rangifer tarandus platyrhynchus</name>
    <name type="common">Svalbard reindeer</name>
    <dbReference type="NCBI Taxonomy" id="3082113"/>
    <lineage>
        <taxon>Eukaryota</taxon>
        <taxon>Metazoa</taxon>
        <taxon>Chordata</taxon>
        <taxon>Craniata</taxon>
        <taxon>Vertebrata</taxon>
        <taxon>Euteleostomi</taxon>
        <taxon>Mammalia</taxon>
        <taxon>Eutheria</taxon>
        <taxon>Laurasiatheria</taxon>
        <taxon>Artiodactyla</taxon>
        <taxon>Ruminantia</taxon>
        <taxon>Pecora</taxon>
        <taxon>Cervidae</taxon>
        <taxon>Odocoileinae</taxon>
        <taxon>Rangifer</taxon>
    </lineage>
</organism>
<keyword evidence="1" id="KW-0732">Signal</keyword>
<sequence length="66" mass="7112">MLHPLLLAWLCLAGWLGASHGCQLPSEGRPLSEGCHPKQAEIIVYTKVLALYQDGHGLCSYLPALA</sequence>
<accession>A0ABN8XWI5</accession>
<evidence type="ECO:0000256" key="1">
    <source>
        <dbReference type="SAM" id="SignalP"/>
    </source>
</evidence>
<feature type="signal peptide" evidence="1">
    <location>
        <begin position="1"/>
        <end position="21"/>
    </location>
</feature>
<protein>
    <submittedName>
        <fullName evidence="2">Uncharacterized protein</fullName>
    </submittedName>
</protein>
<evidence type="ECO:0000313" key="3">
    <source>
        <dbReference type="Proteomes" id="UP001176941"/>
    </source>
</evidence>
<feature type="non-terminal residue" evidence="2">
    <location>
        <position position="66"/>
    </location>
</feature>
<feature type="chain" id="PRO_5046294818" evidence="1">
    <location>
        <begin position="22"/>
        <end position="66"/>
    </location>
</feature>
<dbReference type="EMBL" id="OX459937">
    <property type="protein sequence ID" value="CAI9151949.1"/>
    <property type="molecule type" value="Genomic_DNA"/>
</dbReference>
<evidence type="ECO:0000313" key="2">
    <source>
        <dbReference type="EMBL" id="CAI9151949.1"/>
    </source>
</evidence>
<dbReference type="Proteomes" id="UP001176941">
    <property type="component" value="Chromosome 1"/>
</dbReference>
<name>A0ABN8XWI5_RANTA</name>